<dbReference type="GO" id="GO:0006629">
    <property type="term" value="P:lipid metabolic process"/>
    <property type="evidence" value="ECO:0007669"/>
    <property type="project" value="InterPro"/>
</dbReference>
<dbReference type="PANTHER" id="PTHR11440">
    <property type="entry name" value="LECITHIN-CHOLESTEROL ACYLTRANSFERASE-RELATED"/>
    <property type="match status" value="1"/>
</dbReference>
<evidence type="ECO:0008006" key="2">
    <source>
        <dbReference type="Google" id="ProtNLM"/>
    </source>
</evidence>
<gene>
    <name evidence="1" type="ORF">ABWK59_29155</name>
</gene>
<proteinExistence type="predicted"/>
<sequence length="468" mass="50779">MKDVVVLLPGISGSVLKAGDRDLWAMSAGAVGRALLDRDGAVRRLTLSEPDDPDREVLADGIRATALMPDLHLLPGLDWRIDGYGRIDQVLRSTFDLRPGANYFPFPYDWRRDNRVHARRLARESRRWLAAWRESSGAADARLVLIGHSMGGLVARYFLECCEGWRDTRALITFGTPYTGSVNALRFLVNGYTKKLGPLPLADLTGALRSFTSTYQLLPTFRCVDNGGPELDRLRDLPLFPDWDAGKFAAAVSFHEEIEEAVRAHRASDYEGTGGYTIRPVVGEFQSTAQSAAPEGGRLRVMDSWRGVDQDGDGTVPRLSSFPKELFDSQHNVMFANQKHGSLQNDDAVLTQVHGLLKGAEVPRNYLAGLVRVGLRVDEVHLAGEPPVLQVRCDLEETALSCAVADAASGRTVVRVPVVVADGGWQGVEVPPLPAGDYRVTVGGGAGVASVTEVFTVLGEEPALSPSG</sequence>
<protein>
    <recommendedName>
        <fullName evidence="2">Lecithin:cholesterol acyltransferase</fullName>
    </recommendedName>
</protein>
<dbReference type="KEGG" id="kcm:ABWK59_29155"/>
<dbReference type="Pfam" id="PF02450">
    <property type="entry name" value="LCAT"/>
    <property type="match status" value="1"/>
</dbReference>
<dbReference type="EMBL" id="CP159872">
    <property type="protein sequence ID" value="XCM84205.1"/>
    <property type="molecule type" value="Genomic_DNA"/>
</dbReference>
<evidence type="ECO:0000313" key="1">
    <source>
        <dbReference type="EMBL" id="XCM84205.1"/>
    </source>
</evidence>
<dbReference type="Gene3D" id="3.40.50.1820">
    <property type="entry name" value="alpha/beta hydrolase"/>
    <property type="match status" value="1"/>
</dbReference>
<dbReference type="RefSeq" id="WP_354645141.1">
    <property type="nucleotide sequence ID" value="NZ_CP159872.1"/>
</dbReference>
<accession>A0AAU8K635</accession>
<dbReference type="InterPro" id="IPR003386">
    <property type="entry name" value="LACT/PDAT_acylTrfase"/>
</dbReference>
<reference evidence="1" key="1">
    <citation type="submission" date="2024-06" db="EMBL/GenBank/DDBJ databases">
        <title>The genome sequences of Kitasatospora sp. strain HUAS MG31.</title>
        <authorList>
            <person name="Mo P."/>
        </authorList>
    </citation>
    <scope>NUCLEOTIDE SEQUENCE</scope>
    <source>
        <strain evidence="1">HUAS MG31</strain>
    </source>
</reference>
<organism evidence="1">
    <name type="scientific">Kitasatospora camelliae</name>
    <dbReference type="NCBI Taxonomy" id="3156397"/>
    <lineage>
        <taxon>Bacteria</taxon>
        <taxon>Bacillati</taxon>
        <taxon>Actinomycetota</taxon>
        <taxon>Actinomycetes</taxon>
        <taxon>Kitasatosporales</taxon>
        <taxon>Streptomycetaceae</taxon>
        <taxon>Kitasatospora</taxon>
    </lineage>
</organism>
<dbReference type="AlphaFoldDB" id="A0AAU8K635"/>
<name>A0AAU8K635_9ACTN</name>
<dbReference type="GO" id="GO:0008374">
    <property type="term" value="F:O-acyltransferase activity"/>
    <property type="evidence" value="ECO:0007669"/>
    <property type="project" value="InterPro"/>
</dbReference>
<dbReference type="InterPro" id="IPR029058">
    <property type="entry name" value="AB_hydrolase_fold"/>
</dbReference>
<dbReference type="SUPFAM" id="SSF53474">
    <property type="entry name" value="alpha/beta-Hydrolases"/>
    <property type="match status" value="1"/>
</dbReference>